<sequence>MKDLVHESQLIGSRRQAPNLKKLLKRAKFSTQNVAEIQQCGNPRCGTCEMLEVGQSKTLKSGSVIKPNRNMNCKRENIIYCAICPTRNQNYIGQTKRLIDRVRFHKQQIKDQSVRNSPCSEHSDQCGKKIYPFLKMWTKDNILGEAKEQYFIELYKPTLNRK</sequence>
<reference evidence="2" key="1">
    <citation type="submission" date="2018-11" db="EMBL/GenBank/DDBJ databases">
        <authorList>
            <person name="Alioto T."/>
            <person name="Alioto T."/>
        </authorList>
    </citation>
    <scope>NUCLEOTIDE SEQUENCE</scope>
</reference>
<name>A0A8B6DZT4_MYTGA</name>
<dbReference type="Proteomes" id="UP000596742">
    <property type="component" value="Unassembled WGS sequence"/>
</dbReference>
<dbReference type="InterPro" id="IPR000305">
    <property type="entry name" value="GIY-YIG_endonuc"/>
</dbReference>
<dbReference type="EMBL" id="UYJE01004245">
    <property type="protein sequence ID" value="VDI26394.1"/>
    <property type="molecule type" value="Genomic_DNA"/>
</dbReference>
<evidence type="ECO:0000313" key="3">
    <source>
        <dbReference type="Proteomes" id="UP000596742"/>
    </source>
</evidence>
<evidence type="ECO:0000259" key="1">
    <source>
        <dbReference type="PROSITE" id="PS50164"/>
    </source>
</evidence>
<evidence type="ECO:0000313" key="2">
    <source>
        <dbReference type="EMBL" id="VDI26394.1"/>
    </source>
</evidence>
<keyword evidence="3" id="KW-1185">Reference proteome</keyword>
<dbReference type="Gene3D" id="3.40.1440.10">
    <property type="entry name" value="GIY-YIG endonuclease"/>
    <property type="match status" value="1"/>
</dbReference>
<dbReference type="PROSITE" id="PS50164">
    <property type="entry name" value="GIY_YIG"/>
    <property type="match status" value="1"/>
</dbReference>
<dbReference type="Pfam" id="PF01541">
    <property type="entry name" value="GIY-YIG"/>
    <property type="match status" value="1"/>
</dbReference>
<organism evidence="2 3">
    <name type="scientific">Mytilus galloprovincialis</name>
    <name type="common">Mediterranean mussel</name>
    <dbReference type="NCBI Taxonomy" id="29158"/>
    <lineage>
        <taxon>Eukaryota</taxon>
        <taxon>Metazoa</taxon>
        <taxon>Spiralia</taxon>
        <taxon>Lophotrochozoa</taxon>
        <taxon>Mollusca</taxon>
        <taxon>Bivalvia</taxon>
        <taxon>Autobranchia</taxon>
        <taxon>Pteriomorphia</taxon>
        <taxon>Mytilida</taxon>
        <taxon>Mytiloidea</taxon>
        <taxon>Mytilidae</taxon>
        <taxon>Mytilinae</taxon>
        <taxon>Mytilus</taxon>
    </lineage>
</organism>
<feature type="domain" description="GIY-YIG" evidence="1">
    <location>
        <begin position="75"/>
        <end position="161"/>
    </location>
</feature>
<dbReference type="AlphaFoldDB" id="A0A8B6DZT4"/>
<proteinExistence type="predicted"/>
<protein>
    <recommendedName>
        <fullName evidence="1">GIY-YIG domain-containing protein</fullName>
    </recommendedName>
</protein>
<dbReference type="SUPFAM" id="SSF82771">
    <property type="entry name" value="GIY-YIG endonuclease"/>
    <property type="match status" value="1"/>
</dbReference>
<dbReference type="InterPro" id="IPR035901">
    <property type="entry name" value="GIY-YIG_endonuc_sf"/>
</dbReference>
<gene>
    <name evidence="2" type="ORF">MGAL_10B070182</name>
</gene>
<comment type="caution">
    <text evidence="2">The sequence shown here is derived from an EMBL/GenBank/DDBJ whole genome shotgun (WGS) entry which is preliminary data.</text>
</comment>
<dbReference type="OrthoDB" id="6143960at2759"/>
<accession>A0A8B6DZT4</accession>